<evidence type="ECO:0000259" key="4">
    <source>
        <dbReference type="Pfam" id="PF08241"/>
    </source>
</evidence>
<dbReference type="GO" id="GO:0032259">
    <property type="term" value="P:methylation"/>
    <property type="evidence" value="ECO:0007669"/>
    <property type="project" value="UniProtKB-KW"/>
</dbReference>
<dbReference type="CDD" id="cd02440">
    <property type="entry name" value="AdoMet_MTases"/>
    <property type="match status" value="1"/>
</dbReference>
<dbReference type="InterPro" id="IPR013216">
    <property type="entry name" value="Methyltransf_11"/>
</dbReference>
<proteinExistence type="predicted"/>
<dbReference type="Gene3D" id="3.40.50.150">
    <property type="entry name" value="Vaccinia Virus protein VP39"/>
    <property type="match status" value="1"/>
</dbReference>
<dbReference type="PANTHER" id="PTHR13069">
    <property type="entry name" value="ALKYLATED DNA REPAIR PROTEIN ALKB HOMOLOG 8"/>
    <property type="match status" value="1"/>
</dbReference>
<dbReference type="PANTHER" id="PTHR13069:SF21">
    <property type="entry name" value="ALKYLATED DNA REPAIR PROTEIN ALKB HOMOLOG 8"/>
    <property type="match status" value="1"/>
</dbReference>
<dbReference type="KEGG" id="halg:HUG10_02520"/>
<gene>
    <name evidence="5" type="ORF">HUG10_02520</name>
</gene>
<protein>
    <submittedName>
        <fullName evidence="5">Class I SAM-dependent methyltransferase</fullName>
    </submittedName>
</protein>
<reference evidence="5 6" key="1">
    <citation type="submission" date="2020-07" db="EMBL/GenBank/DDBJ databases">
        <title>Gai3-2, isolated from salt lake.</title>
        <authorList>
            <person name="Cui H."/>
            <person name="Shi X."/>
        </authorList>
    </citation>
    <scope>NUCLEOTIDE SEQUENCE [LARGE SCALE GENOMIC DNA]</scope>
    <source>
        <strain evidence="5 6">Gai3-2</strain>
    </source>
</reference>
<dbReference type="GO" id="GO:0006400">
    <property type="term" value="P:tRNA modification"/>
    <property type="evidence" value="ECO:0007669"/>
    <property type="project" value="UniProtKB-ARBA"/>
</dbReference>
<evidence type="ECO:0000313" key="6">
    <source>
        <dbReference type="Proteomes" id="UP000509750"/>
    </source>
</evidence>
<evidence type="ECO:0000256" key="2">
    <source>
        <dbReference type="ARBA" id="ARBA00022679"/>
    </source>
</evidence>
<feature type="region of interest" description="Disordered" evidence="3">
    <location>
        <begin position="1"/>
        <end position="48"/>
    </location>
</feature>
<dbReference type="GeneID" id="56027671"/>
<organism evidence="5 6">
    <name type="scientific">Halorarum halophilum</name>
    <dbReference type="NCBI Taxonomy" id="2743090"/>
    <lineage>
        <taxon>Archaea</taxon>
        <taxon>Methanobacteriati</taxon>
        <taxon>Methanobacteriota</taxon>
        <taxon>Stenosarchaea group</taxon>
        <taxon>Halobacteria</taxon>
        <taxon>Halobacteriales</taxon>
        <taxon>Haloferacaceae</taxon>
        <taxon>Halorarum</taxon>
    </lineage>
</organism>
<keyword evidence="1 5" id="KW-0489">Methyltransferase</keyword>
<dbReference type="GO" id="GO:0008757">
    <property type="term" value="F:S-adenosylmethionine-dependent methyltransferase activity"/>
    <property type="evidence" value="ECO:0007669"/>
    <property type="project" value="InterPro"/>
</dbReference>
<dbReference type="AlphaFoldDB" id="A0A7D5KKY7"/>
<dbReference type="Proteomes" id="UP000509750">
    <property type="component" value="Chromosome"/>
</dbReference>
<evidence type="ECO:0000256" key="1">
    <source>
        <dbReference type="ARBA" id="ARBA00022603"/>
    </source>
</evidence>
<dbReference type="Pfam" id="PF08241">
    <property type="entry name" value="Methyltransf_11"/>
    <property type="match status" value="1"/>
</dbReference>
<dbReference type="InterPro" id="IPR051422">
    <property type="entry name" value="AlkB_tRNA_MeTrf/Diox"/>
</dbReference>
<accession>A0A7D5KKY7</accession>
<feature type="compositionally biased region" description="Acidic residues" evidence="3">
    <location>
        <begin position="17"/>
        <end position="26"/>
    </location>
</feature>
<keyword evidence="2 5" id="KW-0808">Transferase</keyword>
<dbReference type="InterPro" id="IPR029063">
    <property type="entry name" value="SAM-dependent_MTases_sf"/>
</dbReference>
<evidence type="ECO:0000313" key="5">
    <source>
        <dbReference type="EMBL" id="QLG26482.1"/>
    </source>
</evidence>
<dbReference type="SUPFAM" id="SSF53335">
    <property type="entry name" value="S-adenosyl-L-methionine-dependent methyltransferases"/>
    <property type="match status" value="1"/>
</dbReference>
<dbReference type="EMBL" id="CP058529">
    <property type="protein sequence ID" value="QLG26482.1"/>
    <property type="molecule type" value="Genomic_DNA"/>
</dbReference>
<name>A0A7D5KKY7_9EURY</name>
<feature type="domain" description="Methyltransferase type 11" evidence="4">
    <location>
        <begin position="80"/>
        <end position="179"/>
    </location>
</feature>
<sequence>MNDGDDPNGDGRGGDDPVGDGSDEDGPAGNVDGDGDEPTSTARTVGETYDRIASHFARTREYPWPEVESFLDGRSGGLGLDLGCGNGRHAKPLAARMEDVVGVDVSRNLLREATDRARERGYGDSFAAVLGDAAALPLRRDIVDVAVYVAALHHLRPRERRVASLSELARVLTPDGRALVSAWCTRSDRFDRTEGFDTEVDWTLPGGRTVPRFYHIYDPEEFRADLDASALRTVEVFVSSGNCYAVVAAE</sequence>
<keyword evidence="6" id="KW-1185">Reference proteome</keyword>
<evidence type="ECO:0000256" key="3">
    <source>
        <dbReference type="SAM" id="MobiDB-lite"/>
    </source>
</evidence>
<dbReference type="RefSeq" id="WP_179168057.1">
    <property type="nucleotide sequence ID" value="NZ_CP058529.1"/>
</dbReference>
<dbReference type="OrthoDB" id="18536at2157"/>
<dbReference type="GO" id="GO:0008175">
    <property type="term" value="F:tRNA methyltransferase activity"/>
    <property type="evidence" value="ECO:0007669"/>
    <property type="project" value="UniProtKB-ARBA"/>
</dbReference>